<feature type="domain" description="HicB-like antitoxin of toxin-antitoxin system" evidence="1">
    <location>
        <begin position="5"/>
        <end position="68"/>
    </location>
</feature>
<dbReference type="Pfam" id="PF15919">
    <property type="entry name" value="HicB_lk_antitox"/>
    <property type="match status" value="1"/>
</dbReference>
<protein>
    <recommendedName>
        <fullName evidence="1">HicB-like antitoxin of toxin-antitoxin system domain-containing protein</fullName>
    </recommendedName>
</protein>
<proteinExistence type="predicted"/>
<name>A0A518IYH9_9BACT</name>
<dbReference type="InterPro" id="IPR035069">
    <property type="entry name" value="TTHA1013/TTHA0281-like"/>
</dbReference>
<evidence type="ECO:0000313" key="3">
    <source>
        <dbReference type="Proteomes" id="UP000316770"/>
    </source>
</evidence>
<evidence type="ECO:0000259" key="1">
    <source>
        <dbReference type="Pfam" id="PF15919"/>
    </source>
</evidence>
<dbReference type="RefSeq" id="WP_145288206.1">
    <property type="nucleotide sequence ID" value="NZ_CP036318.1"/>
</dbReference>
<gene>
    <name evidence="2" type="ORF">Mal33_41570</name>
</gene>
<sequence>MQTKYLIVIEQTPNNLSAFCPDLPGCVATGATRAEVEVRMREAIRMHLDGMQEDGEPIPAPSCVADYVEA</sequence>
<dbReference type="Gene3D" id="3.30.160.250">
    <property type="match status" value="1"/>
</dbReference>
<dbReference type="PANTHER" id="PTHR34504:SF2">
    <property type="entry name" value="UPF0150 PROTEIN SSL0259"/>
    <property type="match status" value="1"/>
</dbReference>
<keyword evidence="3" id="KW-1185">Reference proteome</keyword>
<dbReference type="SUPFAM" id="SSF143100">
    <property type="entry name" value="TTHA1013/TTHA0281-like"/>
    <property type="match status" value="1"/>
</dbReference>
<organism evidence="2 3">
    <name type="scientific">Rosistilla oblonga</name>
    <dbReference type="NCBI Taxonomy" id="2527990"/>
    <lineage>
        <taxon>Bacteria</taxon>
        <taxon>Pseudomonadati</taxon>
        <taxon>Planctomycetota</taxon>
        <taxon>Planctomycetia</taxon>
        <taxon>Pirellulales</taxon>
        <taxon>Pirellulaceae</taxon>
        <taxon>Rosistilla</taxon>
    </lineage>
</organism>
<dbReference type="EMBL" id="CP036318">
    <property type="protein sequence ID" value="QDV58140.1"/>
    <property type="molecule type" value="Genomic_DNA"/>
</dbReference>
<dbReference type="Proteomes" id="UP000316770">
    <property type="component" value="Chromosome"/>
</dbReference>
<evidence type="ECO:0000313" key="2">
    <source>
        <dbReference type="EMBL" id="QDV58140.1"/>
    </source>
</evidence>
<dbReference type="AlphaFoldDB" id="A0A518IYH9"/>
<dbReference type="InterPro" id="IPR051404">
    <property type="entry name" value="TA_system_antitoxin"/>
</dbReference>
<dbReference type="PANTHER" id="PTHR34504">
    <property type="entry name" value="ANTITOXIN HICB"/>
    <property type="match status" value="1"/>
</dbReference>
<dbReference type="InterPro" id="IPR031807">
    <property type="entry name" value="HicB-like"/>
</dbReference>
<accession>A0A518IYH9</accession>
<reference evidence="2 3" key="1">
    <citation type="submission" date="2019-02" db="EMBL/GenBank/DDBJ databases">
        <title>Deep-cultivation of Planctomycetes and their phenomic and genomic characterization uncovers novel biology.</title>
        <authorList>
            <person name="Wiegand S."/>
            <person name="Jogler M."/>
            <person name="Boedeker C."/>
            <person name="Pinto D."/>
            <person name="Vollmers J."/>
            <person name="Rivas-Marin E."/>
            <person name="Kohn T."/>
            <person name="Peeters S.H."/>
            <person name="Heuer A."/>
            <person name="Rast P."/>
            <person name="Oberbeckmann S."/>
            <person name="Bunk B."/>
            <person name="Jeske O."/>
            <person name="Meyerdierks A."/>
            <person name="Storesund J.E."/>
            <person name="Kallscheuer N."/>
            <person name="Luecker S."/>
            <person name="Lage O.M."/>
            <person name="Pohl T."/>
            <person name="Merkel B.J."/>
            <person name="Hornburger P."/>
            <person name="Mueller R.-W."/>
            <person name="Bruemmer F."/>
            <person name="Labrenz M."/>
            <person name="Spormann A.M."/>
            <person name="Op den Camp H."/>
            <person name="Overmann J."/>
            <person name="Amann R."/>
            <person name="Jetten M.S.M."/>
            <person name="Mascher T."/>
            <person name="Medema M.H."/>
            <person name="Devos D.P."/>
            <person name="Kaster A.-K."/>
            <person name="Ovreas L."/>
            <person name="Rohde M."/>
            <person name="Galperin M.Y."/>
            <person name="Jogler C."/>
        </authorList>
    </citation>
    <scope>NUCLEOTIDE SEQUENCE [LARGE SCALE GENOMIC DNA]</scope>
    <source>
        <strain evidence="2 3">Mal33</strain>
    </source>
</reference>